<dbReference type="GO" id="GO:0006364">
    <property type="term" value="P:rRNA processing"/>
    <property type="evidence" value="ECO:0007669"/>
    <property type="project" value="TreeGrafter"/>
</dbReference>
<sequence length="362" mass="40037">MNGDYAEASGSSTSSAAHELLRAALDVGRVSDAQVAQYYRERLQDRRIQITNLDRARPKTGGNDENARLRAESKLVKRKRRVKSELSQLKRLRIAAGRTAKHAAAGEEDREEQGEPSQVELAQDDDENATKELVKSKQRLLSDATRQLKRLQSAPRHRTSQAKKLDKTSTQSLSRSRRKRMGLEQVDANISYELVKPLHDMWCSYIQQLLNIVAMNGKGQLVPNPQFDPRNLAPMSSGTVSAVQASLIKADLCGAELEVVRAANPSLVSQHGLVVKETEHTIIIAIPPSAPSNKPSLQKASANATRTIPKKNAVFAIKVPLASTVDSSDPGHLRFELHGNHMMHTLPSRATRKYKARPTIDF</sequence>
<dbReference type="SUPFAM" id="SSF101744">
    <property type="entry name" value="Rof/RNase P subunit-like"/>
    <property type="match status" value="1"/>
</dbReference>
<dbReference type="PANTHER" id="PTHR13348">
    <property type="entry name" value="RIBONUCLEASE P SUBUNIT P29"/>
    <property type="match status" value="1"/>
</dbReference>
<evidence type="ECO:0000313" key="4">
    <source>
        <dbReference type="EMBL" id="SJX61222.1"/>
    </source>
</evidence>
<feature type="region of interest" description="Disordered" evidence="3">
    <location>
        <begin position="96"/>
        <end position="128"/>
    </location>
</feature>
<dbReference type="Gene3D" id="2.30.30.210">
    <property type="entry name" value="Ribonuclease P/MRP, subunit p29"/>
    <property type="match status" value="1"/>
</dbReference>
<comment type="similarity">
    <text evidence="2">Belongs to the eukaryotic/archaeal RNase P protein component 1 family.</text>
</comment>
<dbReference type="Pfam" id="PF01868">
    <property type="entry name" value="RNase_P-MRP_p29"/>
    <property type="match status" value="1"/>
</dbReference>
<dbReference type="PANTHER" id="PTHR13348:SF0">
    <property type="entry name" value="RIBONUCLEASE P PROTEIN SUBUNIT P29"/>
    <property type="match status" value="1"/>
</dbReference>
<dbReference type="InterPro" id="IPR002730">
    <property type="entry name" value="Rpp29/RNP1"/>
</dbReference>
<proteinExistence type="inferred from homology"/>
<reference evidence="4 5" key="1">
    <citation type="submission" date="2017-02" db="EMBL/GenBank/DDBJ databases">
        <authorList>
            <person name="Peterson S.W."/>
        </authorList>
    </citation>
    <scope>NUCLEOTIDE SEQUENCE [LARGE SCALE GENOMIC DNA]</scope>
    <source>
        <strain evidence="4 5">SRS1_H2-8</strain>
    </source>
</reference>
<dbReference type="InterPro" id="IPR016848">
    <property type="entry name" value="RNase_P/MRP_Rpp29-subunit"/>
</dbReference>
<comment type="subcellular location">
    <subcellularLocation>
        <location evidence="1">Nucleus</location>
    </subcellularLocation>
</comment>
<dbReference type="GO" id="GO:0000172">
    <property type="term" value="C:ribonuclease MRP complex"/>
    <property type="evidence" value="ECO:0007669"/>
    <property type="project" value="InterPro"/>
</dbReference>
<evidence type="ECO:0000256" key="1">
    <source>
        <dbReference type="ARBA" id="ARBA00004123"/>
    </source>
</evidence>
<dbReference type="AlphaFoldDB" id="A0A2N8U961"/>
<feature type="region of interest" description="Disordered" evidence="3">
    <location>
        <begin position="53"/>
        <end position="82"/>
    </location>
</feature>
<name>A0A2N8U961_9BASI</name>
<dbReference type="SMART" id="SM00538">
    <property type="entry name" value="POP4"/>
    <property type="match status" value="1"/>
</dbReference>
<evidence type="ECO:0000313" key="5">
    <source>
        <dbReference type="Proteomes" id="UP000239563"/>
    </source>
</evidence>
<organism evidence="4 5">
    <name type="scientific">Sporisorium reilianum f. sp. reilianum</name>
    <dbReference type="NCBI Taxonomy" id="72559"/>
    <lineage>
        <taxon>Eukaryota</taxon>
        <taxon>Fungi</taxon>
        <taxon>Dikarya</taxon>
        <taxon>Basidiomycota</taxon>
        <taxon>Ustilaginomycotina</taxon>
        <taxon>Ustilaginomycetes</taxon>
        <taxon>Ustilaginales</taxon>
        <taxon>Ustilaginaceae</taxon>
        <taxon>Sporisorium</taxon>
    </lineage>
</organism>
<evidence type="ECO:0000256" key="3">
    <source>
        <dbReference type="SAM" id="MobiDB-lite"/>
    </source>
</evidence>
<dbReference type="GO" id="GO:0001682">
    <property type="term" value="P:tRNA 5'-leader removal"/>
    <property type="evidence" value="ECO:0007669"/>
    <property type="project" value="InterPro"/>
</dbReference>
<dbReference type="GO" id="GO:0030677">
    <property type="term" value="C:ribonuclease P complex"/>
    <property type="evidence" value="ECO:0007669"/>
    <property type="project" value="InterPro"/>
</dbReference>
<feature type="region of interest" description="Disordered" evidence="3">
    <location>
        <begin position="148"/>
        <end position="180"/>
    </location>
</feature>
<dbReference type="Proteomes" id="UP000239563">
    <property type="component" value="Chromosome II"/>
</dbReference>
<dbReference type="EMBL" id="LT795055">
    <property type="protein sequence ID" value="SJX61222.1"/>
    <property type="molecule type" value="Genomic_DNA"/>
</dbReference>
<gene>
    <name evidence="4" type="ORF">SRS1_12444</name>
</gene>
<feature type="compositionally biased region" description="Basic and acidic residues" evidence="3">
    <location>
        <begin position="65"/>
        <end position="75"/>
    </location>
</feature>
<dbReference type="GO" id="GO:0005634">
    <property type="term" value="C:nucleus"/>
    <property type="evidence" value="ECO:0007669"/>
    <property type="project" value="UniProtKB-SubCell"/>
</dbReference>
<evidence type="ECO:0000256" key="2">
    <source>
        <dbReference type="ARBA" id="ARBA00006181"/>
    </source>
</evidence>
<dbReference type="InterPro" id="IPR023534">
    <property type="entry name" value="Rof/RNase_P-like"/>
</dbReference>
<dbReference type="GO" id="GO:0033204">
    <property type="term" value="F:ribonuclease P RNA binding"/>
    <property type="evidence" value="ECO:0007669"/>
    <property type="project" value="InterPro"/>
</dbReference>
<dbReference type="InterPro" id="IPR036980">
    <property type="entry name" value="RNase_P/MRP_Rpp29_sf"/>
</dbReference>
<protein>
    <submittedName>
        <fullName evidence="4">Related to POP4-protein involved in processing of tRNAs and rRNAs</fullName>
    </submittedName>
</protein>
<accession>A0A2N8U961</accession>